<name>C3ZUK6_BRAFL</name>
<feature type="region of interest" description="Disordered" evidence="1">
    <location>
        <begin position="270"/>
        <end position="302"/>
    </location>
</feature>
<dbReference type="CDD" id="cd00121">
    <property type="entry name" value="MATH"/>
    <property type="match status" value="1"/>
</dbReference>
<dbReference type="InterPro" id="IPR002083">
    <property type="entry name" value="MATH/TRAF_dom"/>
</dbReference>
<organism>
    <name type="scientific">Branchiostoma floridae</name>
    <name type="common">Florida lancelet</name>
    <name type="synonym">Amphioxus</name>
    <dbReference type="NCBI Taxonomy" id="7739"/>
    <lineage>
        <taxon>Eukaryota</taxon>
        <taxon>Metazoa</taxon>
        <taxon>Chordata</taxon>
        <taxon>Cephalochordata</taxon>
        <taxon>Leptocardii</taxon>
        <taxon>Amphioxiformes</taxon>
        <taxon>Branchiostomatidae</taxon>
        <taxon>Branchiostoma</taxon>
    </lineage>
</organism>
<protein>
    <recommendedName>
        <fullName evidence="3">MATH domain-containing protein</fullName>
    </recommendedName>
</protein>
<evidence type="ECO:0000313" key="2">
    <source>
        <dbReference type="EMBL" id="EEN43718.1"/>
    </source>
</evidence>
<dbReference type="SUPFAM" id="SSF49599">
    <property type="entry name" value="TRAF domain-like"/>
    <property type="match status" value="1"/>
</dbReference>
<dbReference type="InParanoid" id="C3ZUK6"/>
<reference evidence="2" key="1">
    <citation type="journal article" date="2008" name="Nature">
        <title>The amphioxus genome and the evolution of the chordate karyotype.</title>
        <authorList>
            <consortium name="US DOE Joint Genome Institute (JGI-PGF)"/>
            <person name="Putnam N.H."/>
            <person name="Butts T."/>
            <person name="Ferrier D.E.K."/>
            <person name="Furlong R.F."/>
            <person name="Hellsten U."/>
            <person name="Kawashima T."/>
            <person name="Robinson-Rechavi M."/>
            <person name="Shoguchi E."/>
            <person name="Terry A."/>
            <person name="Yu J.-K."/>
            <person name="Benito-Gutierrez E.L."/>
            <person name="Dubchak I."/>
            <person name="Garcia-Fernandez J."/>
            <person name="Gibson-Brown J.J."/>
            <person name="Grigoriev I.V."/>
            <person name="Horton A.C."/>
            <person name="de Jong P.J."/>
            <person name="Jurka J."/>
            <person name="Kapitonov V.V."/>
            <person name="Kohara Y."/>
            <person name="Kuroki Y."/>
            <person name="Lindquist E."/>
            <person name="Lucas S."/>
            <person name="Osoegawa K."/>
            <person name="Pennacchio L.A."/>
            <person name="Salamov A.A."/>
            <person name="Satou Y."/>
            <person name="Sauka-Spengler T."/>
            <person name="Schmutz J."/>
            <person name="Shin-I T."/>
            <person name="Toyoda A."/>
            <person name="Bronner-Fraser M."/>
            <person name="Fujiyama A."/>
            <person name="Holland L.Z."/>
            <person name="Holland P.W.H."/>
            <person name="Satoh N."/>
            <person name="Rokhsar D.S."/>
        </authorList>
    </citation>
    <scope>NUCLEOTIDE SEQUENCE [LARGE SCALE GENOMIC DNA]</scope>
    <source>
        <strain evidence="2">S238N-H82</strain>
        <tissue evidence="2">Testes</tissue>
    </source>
</reference>
<dbReference type="AlphaFoldDB" id="C3ZUK6"/>
<dbReference type="EMBL" id="GG666684">
    <property type="protein sequence ID" value="EEN43718.1"/>
    <property type="molecule type" value="Genomic_DNA"/>
</dbReference>
<accession>C3ZUK6</accession>
<dbReference type="PANTHER" id="PTHR47773:SF1">
    <property type="entry name" value="C2H2-TYPE DOMAIN-CONTAINING PROTEIN"/>
    <property type="match status" value="1"/>
</dbReference>
<sequence length="302" mass="33947">MSLTVKSSLLVYMRGDMEPDQALLPQPLVDNIMREDDMMLLVQAVRNGNPDLYTNHSDEEMIHFLKPHRIKAYETASVVEAIIAEFSGAAGLDIDGIPLFKSAEAVDHHWATASKHLSCMQEFSPSKEDRSSMREDMAIHEGSTVHMNGSLASYTWTLEDATRESRSPTFEAGDHEWTLFILPTNRDSRRHLGVFLGMKSGNSAIVMARRYLGHRIAFGCEESSEGLEGPSLQSLRGDYRLLDDIDREGNILHNKKYIREVRKPVLLRPKKSDSSEIDKYLGDGRKEGADDVVEKRGEAGVR</sequence>
<evidence type="ECO:0008006" key="3">
    <source>
        <dbReference type="Google" id="ProtNLM"/>
    </source>
</evidence>
<gene>
    <name evidence="2" type="ORF">BRAFLDRAFT_94610</name>
</gene>
<evidence type="ECO:0000256" key="1">
    <source>
        <dbReference type="SAM" id="MobiDB-lite"/>
    </source>
</evidence>
<dbReference type="PANTHER" id="PTHR47773">
    <property type="entry name" value="SI:DKEY-9I5.2-RELATED"/>
    <property type="match status" value="1"/>
</dbReference>
<proteinExistence type="predicted"/>